<protein>
    <submittedName>
        <fullName evidence="1">Uncharacterized protein</fullName>
    </submittedName>
</protein>
<comment type="caution">
    <text evidence="1">The sequence shown here is derived from an EMBL/GenBank/DDBJ whole genome shotgun (WGS) entry which is preliminary data.</text>
</comment>
<gene>
    <name evidence="1" type="ORF">CFB84_25105</name>
</gene>
<name>A0A228IB22_9BURK</name>
<evidence type="ECO:0000313" key="2">
    <source>
        <dbReference type="Proteomes" id="UP000214600"/>
    </source>
</evidence>
<dbReference type="AlphaFoldDB" id="A0A228IB22"/>
<sequence length="170" mass="18886">MSVNDGVGPTEDELIGFDRNRTKFVADEWVILNFQLDDMQTGRDAPAQIAAMEQFRKDLIVFQNRLRLENKELYKILPIRTCELPAGKTAADGLIDTLSSVPGSGYLFGLWDAPDKSHMGADCRTPDQETRDAHLTAIVTRLVDSYNAVNQYVNDCRADPKSHPEGCAGL</sequence>
<dbReference type="Proteomes" id="UP000214600">
    <property type="component" value="Unassembled WGS sequence"/>
</dbReference>
<organism evidence="1 2">
    <name type="scientific">Burkholderia aenigmatica</name>
    <dbReference type="NCBI Taxonomy" id="2015348"/>
    <lineage>
        <taxon>Bacteria</taxon>
        <taxon>Pseudomonadati</taxon>
        <taxon>Pseudomonadota</taxon>
        <taxon>Betaproteobacteria</taxon>
        <taxon>Burkholderiales</taxon>
        <taxon>Burkholderiaceae</taxon>
        <taxon>Burkholderia</taxon>
        <taxon>Burkholderia cepacia complex</taxon>
    </lineage>
</organism>
<reference evidence="1 2" key="2">
    <citation type="submission" date="2017-08" db="EMBL/GenBank/DDBJ databases">
        <title>WGS of novel Burkholderia cepaca complex species.</title>
        <authorList>
            <person name="Lipuma J."/>
            <person name="Spilker T."/>
        </authorList>
    </citation>
    <scope>NUCLEOTIDE SEQUENCE [LARGE SCALE GENOMIC DNA]</scope>
    <source>
        <strain evidence="1 2">AU17325</strain>
    </source>
</reference>
<dbReference type="EMBL" id="NKFA01000009">
    <property type="protein sequence ID" value="OXI39627.1"/>
    <property type="molecule type" value="Genomic_DNA"/>
</dbReference>
<reference evidence="2" key="1">
    <citation type="submission" date="2017-06" db="EMBL/GenBank/DDBJ databases">
        <authorList>
            <person name="LiPuma J."/>
            <person name="Spilker T."/>
        </authorList>
    </citation>
    <scope>NUCLEOTIDE SEQUENCE [LARGE SCALE GENOMIC DNA]</scope>
    <source>
        <strain evidence="2">AU17325</strain>
    </source>
</reference>
<proteinExistence type="predicted"/>
<evidence type="ECO:0000313" key="1">
    <source>
        <dbReference type="EMBL" id="OXI39627.1"/>
    </source>
</evidence>
<accession>A0A228IB22</accession>